<reference evidence="2" key="1">
    <citation type="submission" date="2018-05" db="EMBL/GenBank/DDBJ databases">
        <authorList>
            <person name="Cea G.-C."/>
            <person name="William W."/>
        </authorList>
    </citation>
    <scope>NUCLEOTIDE SEQUENCE [LARGE SCALE GENOMIC DNA]</scope>
    <source>
        <strain evidence="2">DB21MT 5</strain>
    </source>
</reference>
<dbReference type="Proteomes" id="UP000250163">
    <property type="component" value="Chromosome MORIYA"/>
</dbReference>
<dbReference type="KEGG" id="mya:MORIYA_3021"/>
<accession>A0A330LRB2</accession>
<sequence length="43" mass="5162">MLKSLNLHMTIIMSLVMQRSTQQERFNRVKNKVNFSSLERHKS</sequence>
<organism evidence="1 2">
    <name type="scientific">Moritella yayanosii</name>
    <dbReference type="NCBI Taxonomy" id="69539"/>
    <lineage>
        <taxon>Bacteria</taxon>
        <taxon>Pseudomonadati</taxon>
        <taxon>Pseudomonadota</taxon>
        <taxon>Gammaproteobacteria</taxon>
        <taxon>Alteromonadales</taxon>
        <taxon>Moritellaceae</taxon>
        <taxon>Moritella</taxon>
    </lineage>
</organism>
<evidence type="ECO:0000313" key="2">
    <source>
        <dbReference type="Proteomes" id="UP000250163"/>
    </source>
</evidence>
<dbReference type="EMBL" id="LS483250">
    <property type="protein sequence ID" value="SQD79477.1"/>
    <property type="molecule type" value="Genomic_DNA"/>
</dbReference>
<dbReference type="AlphaFoldDB" id="A0A330LRB2"/>
<gene>
    <name evidence="1" type="ORF">MORIYA_3021</name>
</gene>
<name>A0A330LRB2_9GAMM</name>
<evidence type="ECO:0000313" key="1">
    <source>
        <dbReference type="EMBL" id="SQD79477.1"/>
    </source>
</evidence>
<keyword evidence="2" id="KW-1185">Reference proteome</keyword>
<proteinExistence type="predicted"/>
<protein>
    <submittedName>
        <fullName evidence="1">Uncharacterized protein</fullName>
    </submittedName>
</protein>